<feature type="transmembrane region" description="Helical" evidence="7">
    <location>
        <begin position="141"/>
        <end position="168"/>
    </location>
</feature>
<dbReference type="Proteomes" id="UP001441944">
    <property type="component" value="Unassembled WGS sequence"/>
</dbReference>
<name>A0ABQ0ANV4_9RHOB</name>
<protein>
    <recommendedName>
        <fullName evidence="7">TRAP transporter large permease protein</fullName>
    </recommendedName>
</protein>
<evidence type="ECO:0000259" key="8">
    <source>
        <dbReference type="Pfam" id="PF06808"/>
    </source>
</evidence>
<dbReference type="RefSeq" id="WP_353401200.1">
    <property type="nucleotide sequence ID" value="NZ_BAABWU010000012.1"/>
</dbReference>
<feature type="transmembrane region" description="Helical" evidence="7">
    <location>
        <begin position="228"/>
        <end position="246"/>
    </location>
</feature>
<reference evidence="9 10" key="1">
    <citation type="submission" date="2024-04" db="EMBL/GenBank/DDBJ databases">
        <title>Draft genome sequence of Pseudophaeobacter arcticus NBRC 116598.</title>
        <authorList>
            <person name="Miyakawa T."/>
            <person name="Kusuya Y."/>
            <person name="Miura T."/>
        </authorList>
    </citation>
    <scope>NUCLEOTIDE SEQUENCE [LARGE SCALE GENOMIC DNA]</scope>
    <source>
        <strain evidence="9 10">SU-CL00105</strain>
    </source>
</reference>
<comment type="similarity">
    <text evidence="7">Belongs to the TRAP transporter large permease family.</text>
</comment>
<dbReference type="PIRSF" id="PIRSF006066">
    <property type="entry name" value="HI0050"/>
    <property type="match status" value="1"/>
</dbReference>
<feature type="transmembrane region" description="Helical" evidence="7">
    <location>
        <begin position="324"/>
        <end position="354"/>
    </location>
</feature>
<evidence type="ECO:0000313" key="9">
    <source>
        <dbReference type="EMBL" id="GAA6197550.1"/>
    </source>
</evidence>
<keyword evidence="10" id="KW-1185">Reference proteome</keyword>
<dbReference type="EMBL" id="BAABWU010000012">
    <property type="protein sequence ID" value="GAA6197550.1"/>
    <property type="molecule type" value="Genomic_DNA"/>
</dbReference>
<evidence type="ECO:0000256" key="1">
    <source>
        <dbReference type="ARBA" id="ARBA00004429"/>
    </source>
</evidence>
<dbReference type="PANTHER" id="PTHR33362">
    <property type="entry name" value="SIALIC ACID TRAP TRANSPORTER PERMEASE PROTEIN SIAT-RELATED"/>
    <property type="match status" value="1"/>
</dbReference>
<organism evidence="9 10">
    <name type="scientific">Pseudophaeobacter arcticus</name>
    <dbReference type="NCBI Taxonomy" id="385492"/>
    <lineage>
        <taxon>Bacteria</taxon>
        <taxon>Pseudomonadati</taxon>
        <taxon>Pseudomonadota</taxon>
        <taxon>Alphaproteobacteria</taxon>
        <taxon>Rhodobacterales</taxon>
        <taxon>Paracoccaceae</taxon>
        <taxon>Pseudophaeobacter</taxon>
    </lineage>
</organism>
<comment type="caution">
    <text evidence="9">The sequence shown here is derived from an EMBL/GenBank/DDBJ whole genome shotgun (WGS) entry which is preliminary data.</text>
</comment>
<sequence>MLEDITPILVALGALLSLIAIRVPVGLSLIAVSFVGITYEISLRAAIGSLARIPYDLASNWSFSAIPMFLLMGYVASETGLTSGLFRASRQVLARLPGALACSSVLASALFAAASGSSVATASAMSKIAIPEMLSRRYDPGLACGTIAASGTLGSLIPPSIVMILYGVYSDVSIGALFMAGILPGILSMAIYIAMIVTRCKLNPSLAGGGDTAEDEPTVGAGQLLMDIAPLPILIAIVMGSISMGWATPTEAGALGALGAVLIAIAMRTFSPASFWSALKQSALSFAAIFVIIIGGALLTRYVAVAGLNKVLEQLFVESAAGPLMLIAAVSVLYIVLGMFIDSIGLLLLTAPLVLPLAVSLEMDMIWFGIILIKLLEIGLITPPVGLNIFVIKSALGDQVTLPTIFKGVTWFISMDVLTLVLLVAFPAITIWLPEMIYG</sequence>
<accession>A0ABQ0ANV4</accession>
<evidence type="ECO:0000256" key="6">
    <source>
        <dbReference type="ARBA" id="ARBA00023136"/>
    </source>
</evidence>
<evidence type="ECO:0000313" key="10">
    <source>
        <dbReference type="Proteomes" id="UP001441944"/>
    </source>
</evidence>
<feature type="domain" description="TRAP C4-dicarboxylate transport system permease DctM subunit" evidence="8">
    <location>
        <begin position="12"/>
        <end position="429"/>
    </location>
</feature>
<evidence type="ECO:0000256" key="4">
    <source>
        <dbReference type="ARBA" id="ARBA00022692"/>
    </source>
</evidence>
<feature type="transmembrane region" description="Helical" evidence="7">
    <location>
        <begin position="57"/>
        <end position="76"/>
    </location>
</feature>
<proteinExistence type="inferred from homology"/>
<evidence type="ECO:0000256" key="3">
    <source>
        <dbReference type="ARBA" id="ARBA00022519"/>
    </source>
</evidence>
<dbReference type="InterPro" id="IPR004681">
    <property type="entry name" value="TRAP_DctM"/>
</dbReference>
<dbReference type="PANTHER" id="PTHR33362:SF5">
    <property type="entry name" value="C4-DICARBOXYLATE TRAP TRANSPORTER LARGE PERMEASE PROTEIN DCTM"/>
    <property type="match status" value="1"/>
</dbReference>
<keyword evidence="2" id="KW-1003">Cell membrane</keyword>
<keyword evidence="5 7" id="KW-1133">Transmembrane helix</keyword>
<evidence type="ECO:0000256" key="5">
    <source>
        <dbReference type="ARBA" id="ARBA00022989"/>
    </source>
</evidence>
<comment type="function">
    <text evidence="7">Part of the tripartite ATP-independent periplasmic (TRAP) transport system.</text>
</comment>
<dbReference type="Pfam" id="PF06808">
    <property type="entry name" value="DctM"/>
    <property type="match status" value="1"/>
</dbReference>
<evidence type="ECO:0000256" key="2">
    <source>
        <dbReference type="ARBA" id="ARBA00022475"/>
    </source>
</evidence>
<feature type="transmembrane region" description="Helical" evidence="7">
    <location>
        <begin position="283"/>
        <end position="304"/>
    </location>
</feature>
<comment type="subcellular location">
    <subcellularLocation>
        <location evidence="1 7">Cell inner membrane</location>
        <topology evidence="1 7">Multi-pass membrane protein</topology>
    </subcellularLocation>
</comment>
<feature type="transmembrane region" description="Helical" evidence="7">
    <location>
        <begin position="411"/>
        <end position="433"/>
    </location>
</feature>
<dbReference type="InterPro" id="IPR010656">
    <property type="entry name" value="DctM"/>
</dbReference>
<keyword evidence="7" id="KW-0813">Transport</keyword>
<evidence type="ECO:0000256" key="7">
    <source>
        <dbReference type="RuleBase" id="RU369079"/>
    </source>
</evidence>
<feature type="transmembrane region" description="Helical" evidence="7">
    <location>
        <begin position="366"/>
        <end position="391"/>
    </location>
</feature>
<feature type="transmembrane region" description="Helical" evidence="7">
    <location>
        <begin position="96"/>
        <end position="120"/>
    </location>
</feature>
<dbReference type="NCBIfam" id="TIGR00786">
    <property type="entry name" value="dctM"/>
    <property type="match status" value="1"/>
</dbReference>
<feature type="transmembrane region" description="Helical" evidence="7">
    <location>
        <begin position="252"/>
        <end position="271"/>
    </location>
</feature>
<feature type="transmembrane region" description="Helical" evidence="7">
    <location>
        <begin position="12"/>
        <end position="37"/>
    </location>
</feature>
<keyword evidence="4 7" id="KW-0812">Transmembrane</keyword>
<keyword evidence="6 7" id="KW-0472">Membrane</keyword>
<feature type="transmembrane region" description="Helical" evidence="7">
    <location>
        <begin position="174"/>
        <end position="197"/>
    </location>
</feature>
<keyword evidence="3 7" id="KW-0997">Cell inner membrane</keyword>
<gene>
    <name evidence="9" type="ORF">NBRC116598_29940</name>
</gene>
<comment type="subunit">
    <text evidence="7">The complex comprises the extracytoplasmic solute receptor protein and the two transmembrane proteins.</text>
</comment>